<dbReference type="SUPFAM" id="SSF158682">
    <property type="entry name" value="TerB-like"/>
    <property type="match status" value="1"/>
</dbReference>
<organism evidence="1 2">
    <name type="scientific">Pseudomonas aeruginosa</name>
    <dbReference type="NCBI Taxonomy" id="287"/>
    <lineage>
        <taxon>Bacteria</taxon>
        <taxon>Pseudomonadati</taxon>
        <taxon>Pseudomonadota</taxon>
        <taxon>Gammaproteobacteria</taxon>
        <taxon>Pseudomonadales</taxon>
        <taxon>Pseudomonadaceae</taxon>
        <taxon>Pseudomonas</taxon>
    </lineage>
</organism>
<dbReference type="AlphaFoldDB" id="A0A367MA32"/>
<sequence length="182" mass="20133">AIGLLLGNKKARKFGGKAITYGGLAALGVIAYKAYNNWQQQQNGAAPQAQPQTVDRLPEAQAEVHSHAILQAIVGAAKADGHIDERERQMIEGEVAKLTSDREVQGWLERELNKPLDPAEIARAASTPEIAAEMYLASLLMVDEESFMERSYLEELARQLRLEPSFKLELENQARQALQRLA</sequence>
<feature type="non-terminal residue" evidence="1">
    <location>
        <position position="1"/>
    </location>
</feature>
<dbReference type="InterPro" id="IPR007486">
    <property type="entry name" value="YebE"/>
</dbReference>
<comment type="caution">
    <text evidence="1">The sequence shown here is derived from an EMBL/GenBank/DDBJ whole genome shotgun (WGS) entry which is preliminary data.</text>
</comment>
<dbReference type="CDD" id="cd07178">
    <property type="entry name" value="terB_like_YebE"/>
    <property type="match status" value="1"/>
</dbReference>
<accession>A0A367MA32</accession>
<dbReference type="Proteomes" id="UP000253594">
    <property type="component" value="Unassembled WGS sequence"/>
</dbReference>
<dbReference type="InterPro" id="IPR029024">
    <property type="entry name" value="TerB-like"/>
</dbReference>
<name>A0A367MA32_PSEAI</name>
<protein>
    <submittedName>
        <fullName evidence="1">Tellurite resistance TerB family protein</fullName>
    </submittedName>
</protein>
<reference evidence="1 2" key="1">
    <citation type="submission" date="2018-07" db="EMBL/GenBank/DDBJ databases">
        <title>Mechanisms of high-level aminoglycoside resistance among Gram-negative pathogens in Brazil.</title>
        <authorList>
            <person name="Ballaben A.S."/>
            <person name="Darini A.L.C."/>
            <person name="Doi Y."/>
        </authorList>
    </citation>
    <scope>NUCLEOTIDE SEQUENCE [LARGE SCALE GENOMIC DNA]</scope>
    <source>
        <strain evidence="1 2">B2-305</strain>
    </source>
</reference>
<dbReference type="Pfam" id="PF04391">
    <property type="entry name" value="DUF533"/>
    <property type="match status" value="1"/>
</dbReference>
<proteinExistence type="predicted"/>
<dbReference type="Gene3D" id="1.10.3680.10">
    <property type="entry name" value="TerB-like"/>
    <property type="match status" value="1"/>
</dbReference>
<dbReference type="EMBL" id="QORE01000387">
    <property type="protein sequence ID" value="RCI74366.1"/>
    <property type="molecule type" value="Genomic_DNA"/>
</dbReference>
<gene>
    <name evidence="1" type="ORF">DT376_13415</name>
</gene>
<evidence type="ECO:0000313" key="2">
    <source>
        <dbReference type="Proteomes" id="UP000253594"/>
    </source>
</evidence>
<evidence type="ECO:0000313" key="1">
    <source>
        <dbReference type="EMBL" id="RCI74366.1"/>
    </source>
</evidence>